<dbReference type="InterPro" id="IPR013122">
    <property type="entry name" value="PKD1_2_channel"/>
</dbReference>
<dbReference type="GO" id="GO:0005509">
    <property type="term" value="F:calcium ion binding"/>
    <property type="evidence" value="ECO:0007669"/>
    <property type="project" value="InterPro"/>
</dbReference>
<dbReference type="Gene3D" id="2.60.60.20">
    <property type="entry name" value="PLAT/LH2 domain"/>
    <property type="match status" value="1"/>
</dbReference>
<dbReference type="InterPro" id="IPR000203">
    <property type="entry name" value="GPS"/>
</dbReference>
<dbReference type="InterPro" id="IPR036392">
    <property type="entry name" value="PLAT/LH2_dom_sf"/>
</dbReference>
<dbReference type="Pfam" id="PF01825">
    <property type="entry name" value="GPS"/>
    <property type="match status" value="1"/>
</dbReference>
<feature type="signal peptide" evidence="13">
    <location>
        <begin position="1"/>
        <end position="19"/>
    </location>
</feature>
<evidence type="ECO:0000256" key="2">
    <source>
        <dbReference type="ARBA" id="ARBA00007200"/>
    </source>
</evidence>
<feature type="transmembrane region" description="Helical" evidence="12">
    <location>
        <begin position="2661"/>
        <end position="2680"/>
    </location>
</feature>
<evidence type="ECO:0000256" key="4">
    <source>
        <dbReference type="ARBA" id="ARBA00022729"/>
    </source>
</evidence>
<feature type="domain" description="GAIN-B" evidence="15">
    <location>
        <begin position="1630"/>
        <end position="1800"/>
    </location>
</feature>
<dbReference type="Proteomes" id="UP000549394">
    <property type="component" value="Unassembled WGS sequence"/>
</dbReference>
<keyword evidence="5 12" id="KW-1133">Transmembrane helix</keyword>
<dbReference type="PROSITE" id="PS50221">
    <property type="entry name" value="GAIN_B"/>
    <property type="match status" value="1"/>
</dbReference>
<keyword evidence="4 13" id="KW-0732">Signal</keyword>
<accession>A0A7I8W564</accession>
<organism evidence="16 17">
    <name type="scientific">Dimorphilus gyrociliatus</name>
    <dbReference type="NCBI Taxonomy" id="2664684"/>
    <lineage>
        <taxon>Eukaryota</taxon>
        <taxon>Metazoa</taxon>
        <taxon>Spiralia</taxon>
        <taxon>Lophotrochozoa</taxon>
        <taxon>Annelida</taxon>
        <taxon>Polychaeta</taxon>
        <taxon>Polychaeta incertae sedis</taxon>
        <taxon>Dinophilidae</taxon>
        <taxon>Dimorphilus</taxon>
    </lineage>
</organism>
<dbReference type="PANTHER" id="PTHR10877:SF194">
    <property type="entry name" value="LOCATION OF VULVA DEFECTIVE 1"/>
    <property type="match status" value="1"/>
</dbReference>
<dbReference type="GO" id="GO:0005262">
    <property type="term" value="F:calcium channel activity"/>
    <property type="evidence" value="ECO:0007669"/>
    <property type="project" value="TreeGrafter"/>
</dbReference>
<feature type="transmembrane region" description="Helical" evidence="12">
    <location>
        <begin position="2204"/>
        <end position="2231"/>
    </location>
</feature>
<keyword evidence="7" id="KW-1015">Disulfide bond</keyword>
<feature type="transmembrane region" description="Helical" evidence="12">
    <location>
        <begin position="2065"/>
        <end position="2088"/>
    </location>
</feature>
<feature type="transmembrane region" description="Helical" evidence="12">
    <location>
        <begin position="2762"/>
        <end position="2784"/>
    </location>
</feature>
<comment type="caution">
    <text evidence="16">The sequence shown here is derived from an EMBL/GenBank/DDBJ whole genome shotgun (WGS) entry which is preliminary data.</text>
</comment>
<feature type="transmembrane region" description="Helical" evidence="12">
    <location>
        <begin position="2025"/>
        <end position="2045"/>
    </location>
</feature>
<dbReference type="Pfam" id="PF08016">
    <property type="entry name" value="PKD_channel"/>
    <property type="match status" value="1"/>
</dbReference>
<dbReference type="SUPFAM" id="SSF49723">
    <property type="entry name" value="Lipase/lipooxygenase domain (PLAT/LH2 domain)"/>
    <property type="match status" value="1"/>
</dbReference>
<dbReference type="InterPro" id="IPR057244">
    <property type="entry name" value="GAIN_B"/>
</dbReference>
<keyword evidence="8" id="KW-0325">Glycoprotein</keyword>
<evidence type="ECO:0000256" key="13">
    <source>
        <dbReference type="SAM" id="SignalP"/>
    </source>
</evidence>
<feature type="compositionally biased region" description="Polar residues" evidence="11">
    <location>
        <begin position="1040"/>
        <end position="1054"/>
    </location>
</feature>
<dbReference type="InterPro" id="IPR051223">
    <property type="entry name" value="Polycystin"/>
</dbReference>
<dbReference type="GO" id="GO:0050982">
    <property type="term" value="P:detection of mechanical stimulus"/>
    <property type="evidence" value="ECO:0007669"/>
    <property type="project" value="TreeGrafter"/>
</dbReference>
<comment type="caution">
    <text evidence="10">Lacks conserved residue(s) required for the propagation of feature annotation.</text>
</comment>
<feature type="transmembrane region" description="Helical" evidence="12">
    <location>
        <begin position="2308"/>
        <end position="2327"/>
    </location>
</feature>
<evidence type="ECO:0000256" key="12">
    <source>
        <dbReference type="SAM" id="Phobius"/>
    </source>
</evidence>
<protein>
    <submittedName>
        <fullName evidence="16">DgyrCDS12012</fullName>
    </submittedName>
</protein>
<feature type="chain" id="PRO_5029473890" evidence="13">
    <location>
        <begin position="20"/>
        <end position="2818"/>
    </location>
</feature>
<feature type="compositionally biased region" description="Low complexity" evidence="11">
    <location>
        <begin position="1012"/>
        <end position="1025"/>
    </location>
</feature>
<dbReference type="EMBL" id="CAJFCJ010000019">
    <property type="protein sequence ID" value="CAD5123687.1"/>
    <property type="molecule type" value="Genomic_DNA"/>
</dbReference>
<comment type="similarity">
    <text evidence="2">Belongs to the polycystin family.</text>
</comment>
<dbReference type="PROSITE" id="PS50095">
    <property type="entry name" value="PLAT"/>
    <property type="match status" value="1"/>
</dbReference>
<dbReference type="Pfam" id="PF01477">
    <property type="entry name" value="PLAT"/>
    <property type="match status" value="1"/>
</dbReference>
<name>A0A7I8W564_9ANNE</name>
<evidence type="ECO:0000313" key="16">
    <source>
        <dbReference type="EMBL" id="CAD5123687.1"/>
    </source>
</evidence>
<evidence type="ECO:0000256" key="7">
    <source>
        <dbReference type="ARBA" id="ARBA00023157"/>
    </source>
</evidence>
<gene>
    <name evidence="16" type="ORF">DGYR_LOCUS11340</name>
</gene>
<feature type="transmembrane region" description="Helical" evidence="12">
    <location>
        <begin position="2567"/>
        <end position="2590"/>
    </location>
</feature>
<evidence type="ECO:0000256" key="3">
    <source>
        <dbReference type="ARBA" id="ARBA00022692"/>
    </source>
</evidence>
<evidence type="ECO:0000259" key="15">
    <source>
        <dbReference type="PROSITE" id="PS50221"/>
    </source>
</evidence>
<dbReference type="Pfam" id="PF20519">
    <property type="entry name" value="Polycystin_dom"/>
    <property type="match status" value="1"/>
</dbReference>
<reference evidence="16 17" key="1">
    <citation type="submission" date="2020-08" db="EMBL/GenBank/DDBJ databases">
        <authorList>
            <person name="Hejnol A."/>
        </authorList>
    </citation>
    <scope>NUCLEOTIDE SEQUENCE [LARGE SCALE GENOMIC DNA]</scope>
</reference>
<proteinExistence type="inferred from homology"/>
<evidence type="ECO:0000256" key="8">
    <source>
        <dbReference type="ARBA" id="ARBA00023180"/>
    </source>
</evidence>
<dbReference type="SMART" id="SM00303">
    <property type="entry name" value="GPS"/>
    <property type="match status" value="1"/>
</dbReference>
<dbReference type="Gene3D" id="1.10.287.70">
    <property type="match status" value="1"/>
</dbReference>
<evidence type="ECO:0000256" key="1">
    <source>
        <dbReference type="ARBA" id="ARBA00004141"/>
    </source>
</evidence>
<feature type="transmembrane region" description="Helical" evidence="12">
    <location>
        <begin position="2610"/>
        <end position="2628"/>
    </location>
</feature>
<dbReference type="GO" id="GO:0016020">
    <property type="term" value="C:membrane"/>
    <property type="evidence" value="ECO:0007669"/>
    <property type="project" value="UniProtKB-SubCell"/>
</dbReference>
<dbReference type="InterPro" id="IPR046338">
    <property type="entry name" value="GAIN_dom_sf"/>
</dbReference>
<feature type="transmembrane region" description="Helical" evidence="12">
    <location>
        <begin position="2700"/>
        <end position="2722"/>
    </location>
</feature>
<sequence length="2818" mass="318971">MKGLKSFFFFLFSFPIIFGFEEEREKWLINADQPITSPILLGEYRYVCLGDLNLCNKGIRISFWYKPQPGNANLDEEYLISTGGQSAMSNGFYMRRNYGKDYEVGVAIEDNLWVCNFYIITDGLVYLTFTWSNETGLELIIDNFKETCATSPKKRLYTYPQYDLFNNIYVGRENTYGAETNQLNIVMYNLTYSNNVSAEEIPIEDLEKNLLRGCIEKISSRDPSVAAKTLLECRSACNGKKTNQAIFTVDKCICTDWEKIQVKPCETPNTLKVYWVTHFKKDFKYPINLSVTYKSARNKSYILPDEIVLFNATTTADEMVNFYFDYGDGMTDESAIGLGSASWMTEGTYTVTVKAETRLTTEIVKINVTIKQVEEGVPPEVVQIYYGGMTQNKGEINLYTSVVSQFPISCKLQYGDGVEKNFTFEKLVNEIDEIYFYPEVGIYEAVFSCSNKYGYLIDKVKVYVEQKNAEFEDIAVGTTQIIPFKNPTKEKVNILINNEKVFSSISQDSIVFDGVNLDKAGDYLLQVTSITNTLLFTKVLGVFRPVGDIDIDVDINAVVLGDAIYFTFKISDGESLHISIQYGDDAGHMLYVPGNKVEKDPTTIQSSHLYKDYGVYNVELEVANTISFKKTSRVVSVERIIEKASIKASHVSKLGDETTFALLVDVANSPTLPIDVDFHYGNGIFETVHFPSRTSPSERLIHKYAYPAYGTYHVNATLKNNISRIYIDYQVQVGDDISEIDLLTSSPMSLSEVVIEVKVPKGSPVNIHMDMGDGTILHKRLDNLFEKTKQSGRRKRSIQNNQTEITTTIPFTTTNLLESYDSTVAPTIPAEDKQNKSLNDPYEIDLGEKVEHFNDPVLFKYQYLKPGTYEISATAENEFGSKSTWLCPRITIIREEAAGFSCSSANLAVANESSPDQPIQWYRSSPIYLDLSNDLSCDSEVKASYSWRAMRLVKGKWKPELNLCVTRTKNKGLVLPKNILWYGEIKLVVEMSIEKKKVSRRKREVASEFDNSTSPMTTPSVTSFPATYTQADLGNDEKTSSPQPTTSADSDTNSVEKILKDEQGFFSQPDIDEAYESTLVSDSIEIFLSVVPSPLVATIAYGTRREVMKDSIVTMDADNSHDPDVSPKNRSGIFMHLICYNKYSASTVDKLKPNQLLDESIKLMNNTLNNMALYEYGSCFQGNSKLWVQGFRSTFEVLTLGTNGTFFFKIIIEKDNRQSEFVQELEILSVNISGNIKDLLNNLLNSNDTSGALYAIDNIIGNMNNFVSDDNNTNAQEARKELKGMIINVLDGCSKRMDNYDQLGSTTKSVNAVTNVRDETTPESRKTAAEAIGSCGDKVESLADGVTLDKITEMATSLIGGVGNVVPRNNASNIDLNKPVIPGEEFSSGSGDESLWIESTITPELSTIADILTTTEPPILPPATCCENVTKGLCQWVEPLDSPLLEDIDDRKEFIWTDEDCEEIFPDDIILIQNRFKACLARDLAAVRSQQSKTTNAAMGGSDKVLSVLINHQDDTNDGIKIDTPNLKAVAIKKKAGGDGKMGSFEVPSEENDKAAGAKMTTMANPFVFVDSASRVQSNVQSLTLTDETGNVVKVNNSKEKIQMWIDSNGKKIPPAAEKHVAHHNMSYYPINLTSNGMSIHALVFPKDPNERFEVYIKYGGDKQLVPTKKDYDFVQVVPRDVSLLIANKSLTKGEIEQLKYTFFPPANVTERNGSYVLGVSIYGAYVKMEEAKSGTFRGNFTFNFQIFLSACIFWDEIENDWSSNGCEVGPLTTKYRTQCLCTHLTSFGGDFVVPPNTIDFKNVWGNFSNLSENAAVFSTVIVLLGLYVILLVWCRYQDKKDILKWGATPLEDNLPTDVYHYQVTVYTGVKKNSGTKSKVSFILSGDNCDTGVRRLDDGKRKELSSGSVLNYILSVESCLGPLTFLRIWHDNQGQGKSKGWFLDQVAVMDLQTGDRFFFLCDRWLAVEEDDGQVDRVLPVACMNDLTAFKHLFSSSLRKKLTNDHLWVSIVSRPTRSSFTRVQRISCCMSLLFLTMITNCMFYKAEDTSKKATGITLGPFTFTLQQLFVSVVSTAIVFPPNLLLVTIFRKVRPKKNAILQSNQKISSKSKKWRNINPGSSLWSNQKVSRLQKFQDAMHNILTSHQKSKYETEDPDIKKRKKKGCSLPPWTIYFAWIICFLSIVASGFFTILYSMQWGKDKSNKWLITFLLSFFQSVIVVQPVKVLLLAAFISCIMRKPDVDDDDDMFEDNHNGLPSADEIMLSPEQERDIQELITQRKLQASQIKPPDMDSLKVARETRLKEVQMEAILKECAIYFFFVMVLFFISYQTRDMASYNFNENIKNTFIRTKPAFDSITKPDQFWTYIKSALLPNLYSGKWYNGKRVDWRGFLTIDDRNTIRVGVARLRQHRIKDGSCKYSSYFIPIIKKPCRDQYGWTSDDTKDYLSGWKKTETAGNDTDLKSSKKSPWIYRSSVELVNAPYVGTRSTYKGGGYVFKFHRTRSKTERYLKKLEEEEWVDVRTRSVFIEFTLYNGNKNLFAAVILLVEFQAAGGATIRTESKVFRIDNYVGGWGVVVLMFEIVFLLFTIYFIVKCLRDIRKQKLKYFKQFWNLLEFVTLSMSITAVAMYAMKRIFASEAMKTLKKSESGDYVNFISISIWDETYVFIVAIIVFLATIKMLKLLKFNKRMGMLGDTIKLATKDLKTFSILFIIYYFAFCQLGYLLFSKYLTNYKSMVASAEALFAFALGDFDLDAMREVDRILGPIFFFLYVAIVYIILMTIFLTIIYDSLAEIKANMELQSNDYELVEFMVKKFKGIFGWT</sequence>
<dbReference type="InterPro" id="IPR003915">
    <property type="entry name" value="PKD_2"/>
</dbReference>
<dbReference type="InterPro" id="IPR046791">
    <property type="entry name" value="Polycystin_dom"/>
</dbReference>
<feature type="domain" description="PLAT" evidence="14">
    <location>
        <begin position="1860"/>
        <end position="1979"/>
    </location>
</feature>
<dbReference type="OrthoDB" id="444119at2759"/>
<dbReference type="FunFam" id="2.60.60.20:FF:000022">
    <property type="entry name" value="Uncharacterized protein"/>
    <property type="match status" value="1"/>
</dbReference>
<evidence type="ECO:0000256" key="11">
    <source>
        <dbReference type="SAM" id="MobiDB-lite"/>
    </source>
</evidence>
<evidence type="ECO:0000256" key="6">
    <source>
        <dbReference type="ARBA" id="ARBA00023136"/>
    </source>
</evidence>
<keyword evidence="3 12" id="KW-0812">Transmembrane</keyword>
<feature type="transmembrane region" description="Helical" evidence="12">
    <location>
        <begin position="2169"/>
        <end position="2192"/>
    </location>
</feature>
<dbReference type="InterPro" id="IPR001024">
    <property type="entry name" value="PLAT/LH2_dom"/>
</dbReference>
<keyword evidence="17" id="KW-1185">Reference proteome</keyword>
<dbReference type="InterPro" id="IPR002859">
    <property type="entry name" value="PKD/REJ-like"/>
</dbReference>
<comment type="subcellular location">
    <subcellularLocation>
        <location evidence="1">Membrane</location>
        <topology evidence="1">Multi-pass membrane protein</topology>
    </subcellularLocation>
</comment>
<evidence type="ECO:0000256" key="10">
    <source>
        <dbReference type="PROSITE-ProRule" id="PRU00152"/>
    </source>
</evidence>
<feature type="disulfide bond" evidence="9">
    <location>
        <begin position="2415"/>
        <end position="2429"/>
    </location>
</feature>
<dbReference type="SUPFAM" id="SSF49299">
    <property type="entry name" value="PKD domain"/>
    <property type="match status" value="2"/>
</dbReference>
<dbReference type="Pfam" id="PF02010">
    <property type="entry name" value="REJ"/>
    <property type="match status" value="1"/>
</dbReference>
<evidence type="ECO:0000256" key="9">
    <source>
        <dbReference type="PIRSR" id="PIRSR603915-2"/>
    </source>
</evidence>
<keyword evidence="6 12" id="KW-0472">Membrane</keyword>
<feature type="region of interest" description="Disordered" evidence="11">
    <location>
        <begin position="1004"/>
        <end position="1054"/>
    </location>
</feature>
<evidence type="ECO:0000256" key="5">
    <source>
        <dbReference type="ARBA" id="ARBA00022989"/>
    </source>
</evidence>
<dbReference type="PRINTS" id="PR01433">
    <property type="entry name" value="POLYCYSTIN2"/>
</dbReference>
<dbReference type="Gene3D" id="2.60.220.50">
    <property type="match status" value="1"/>
</dbReference>
<evidence type="ECO:0000259" key="14">
    <source>
        <dbReference type="PROSITE" id="PS50095"/>
    </source>
</evidence>
<dbReference type="FunFam" id="1.10.287.70:FF:000086">
    <property type="entry name" value="Polycystic kidney disease 2"/>
    <property type="match status" value="1"/>
</dbReference>
<dbReference type="InterPro" id="IPR035986">
    <property type="entry name" value="PKD_dom_sf"/>
</dbReference>
<feature type="transmembrane region" description="Helical" evidence="12">
    <location>
        <begin position="1815"/>
        <end position="1835"/>
    </location>
</feature>
<evidence type="ECO:0000313" key="17">
    <source>
        <dbReference type="Proteomes" id="UP000549394"/>
    </source>
</evidence>
<dbReference type="SMART" id="SM00308">
    <property type="entry name" value="LH2"/>
    <property type="match status" value="1"/>
</dbReference>
<dbReference type="PANTHER" id="PTHR10877">
    <property type="entry name" value="POLYCYSTIN FAMILY MEMBER"/>
    <property type="match status" value="1"/>
</dbReference>